<protein>
    <recommendedName>
        <fullName evidence="2">DUF6533 domain-containing protein</fullName>
    </recommendedName>
</protein>
<feature type="transmembrane region" description="Helical" evidence="1">
    <location>
        <begin position="218"/>
        <end position="237"/>
    </location>
</feature>
<keyword evidence="1" id="KW-0812">Transmembrane</keyword>
<evidence type="ECO:0000313" key="4">
    <source>
        <dbReference type="Proteomes" id="UP000292702"/>
    </source>
</evidence>
<evidence type="ECO:0000313" key="3">
    <source>
        <dbReference type="EMBL" id="TCD62224.1"/>
    </source>
</evidence>
<keyword evidence="4" id="KW-1185">Reference proteome</keyword>
<dbReference type="AlphaFoldDB" id="A0A4R0RIU6"/>
<dbReference type="EMBL" id="RWJN01000391">
    <property type="protein sequence ID" value="TCD62224.1"/>
    <property type="molecule type" value="Genomic_DNA"/>
</dbReference>
<feature type="domain" description="DUF6533" evidence="2">
    <location>
        <begin position="18"/>
        <end position="66"/>
    </location>
</feature>
<feature type="transmembrane region" description="Helical" evidence="1">
    <location>
        <begin position="99"/>
        <end position="119"/>
    </location>
</feature>
<gene>
    <name evidence="3" type="ORF">EIP91_007203</name>
</gene>
<sequence length="295" mass="32928">MSNDQAASDFQAVLLNNYLVASAVVVLYWEFLLTLPDEIQLYWHGSQRILSWAPLFFFLNRYSALIGHVPVMVEFFSRLPEPSSLSFVHTPLYERSRKILVFLTSLMVIAWIVATWAVVAGGNSSFNPVGHAFTGGYCDLSLSEIEGRYFAGGWGTVLAFDTIVFALTLYKRLRVGKTPDKGLFSLMIRDGTVYFGIIAVLFSIDIATFLVTGPLYKGIVITYTNVFSSILMSRMMLNVRRQSVRFYSRNTAITAIPMSAIEYARPPDGDYTATQVALMTASDETDMTASTSTRQ</sequence>
<feature type="transmembrane region" description="Helical" evidence="1">
    <location>
        <begin position="12"/>
        <end position="29"/>
    </location>
</feature>
<accession>A0A4R0RIU6</accession>
<keyword evidence="1" id="KW-0472">Membrane</keyword>
<feature type="transmembrane region" description="Helical" evidence="1">
    <location>
        <begin position="149"/>
        <end position="170"/>
    </location>
</feature>
<dbReference type="InterPro" id="IPR045340">
    <property type="entry name" value="DUF6533"/>
</dbReference>
<name>A0A4R0RIU6_9APHY</name>
<evidence type="ECO:0000256" key="1">
    <source>
        <dbReference type="SAM" id="Phobius"/>
    </source>
</evidence>
<organism evidence="3 4">
    <name type="scientific">Steccherinum ochraceum</name>
    <dbReference type="NCBI Taxonomy" id="92696"/>
    <lineage>
        <taxon>Eukaryota</taxon>
        <taxon>Fungi</taxon>
        <taxon>Dikarya</taxon>
        <taxon>Basidiomycota</taxon>
        <taxon>Agaricomycotina</taxon>
        <taxon>Agaricomycetes</taxon>
        <taxon>Polyporales</taxon>
        <taxon>Steccherinaceae</taxon>
        <taxon>Steccherinum</taxon>
    </lineage>
</organism>
<evidence type="ECO:0000259" key="2">
    <source>
        <dbReference type="Pfam" id="PF20151"/>
    </source>
</evidence>
<feature type="transmembrane region" description="Helical" evidence="1">
    <location>
        <begin position="191"/>
        <end position="212"/>
    </location>
</feature>
<comment type="caution">
    <text evidence="3">The sequence shown here is derived from an EMBL/GenBank/DDBJ whole genome shotgun (WGS) entry which is preliminary data.</text>
</comment>
<keyword evidence="1" id="KW-1133">Transmembrane helix</keyword>
<feature type="transmembrane region" description="Helical" evidence="1">
    <location>
        <begin position="49"/>
        <end position="73"/>
    </location>
</feature>
<proteinExistence type="predicted"/>
<dbReference type="OrthoDB" id="3261349at2759"/>
<reference evidence="3 4" key="1">
    <citation type="submission" date="2018-11" db="EMBL/GenBank/DDBJ databases">
        <title>Genome assembly of Steccherinum ochraceum LE-BIN_3174, the white-rot fungus of the Steccherinaceae family (The Residual Polyporoid clade, Polyporales, Basidiomycota).</title>
        <authorList>
            <person name="Fedorova T.V."/>
            <person name="Glazunova O.A."/>
            <person name="Landesman E.O."/>
            <person name="Moiseenko K.V."/>
            <person name="Psurtseva N.V."/>
            <person name="Savinova O.S."/>
            <person name="Shakhova N.V."/>
            <person name="Tyazhelova T.V."/>
            <person name="Vasina D.V."/>
        </authorList>
    </citation>
    <scope>NUCLEOTIDE SEQUENCE [LARGE SCALE GENOMIC DNA]</scope>
    <source>
        <strain evidence="3 4">LE-BIN_3174</strain>
    </source>
</reference>
<dbReference type="Proteomes" id="UP000292702">
    <property type="component" value="Unassembled WGS sequence"/>
</dbReference>
<dbReference type="Pfam" id="PF20151">
    <property type="entry name" value="DUF6533"/>
    <property type="match status" value="1"/>
</dbReference>